<accession>A0A0E0KXB6</accession>
<evidence type="ECO:0000256" key="1">
    <source>
        <dbReference type="SAM" id="MobiDB-lite"/>
    </source>
</evidence>
<sequence length="90" mass="10911">MWEQEAAPLRRKEKRKTRRRGAHARWEKKRNEPVTWIRIIRKRKGQVIQLQKYNWLGKQREKSEMGSNMVKSNFGILLSIHSKENRDNPS</sequence>
<dbReference type="Proteomes" id="UP000026962">
    <property type="component" value="Chromosome 4"/>
</dbReference>
<proteinExistence type="predicted"/>
<protein>
    <submittedName>
        <fullName evidence="2">Uncharacterized protein</fullName>
    </submittedName>
</protein>
<dbReference type="AlphaFoldDB" id="A0A0E0KXB6"/>
<feature type="region of interest" description="Disordered" evidence="1">
    <location>
        <begin position="1"/>
        <end position="28"/>
    </location>
</feature>
<keyword evidence="3" id="KW-1185">Reference proteome</keyword>
<dbReference type="Gramene" id="OPUNC04G28450.1">
    <property type="protein sequence ID" value="OPUNC04G28450.1"/>
    <property type="gene ID" value="OPUNC04G28450"/>
</dbReference>
<dbReference type="EnsemblPlants" id="OPUNC04G28450.1">
    <property type="protein sequence ID" value="OPUNC04G28450.1"/>
    <property type="gene ID" value="OPUNC04G28450"/>
</dbReference>
<dbReference type="HOGENOM" id="CLU_2444677_0_0_1"/>
<name>A0A0E0KXB6_ORYPU</name>
<evidence type="ECO:0000313" key="3">
    <source>
        <dbReference type="Proteomes" id="UP000026962"/>
    </source>
</evidence>
<reference evidence="2" key="2">
    <citation type="submission" date="2018-05" db="EMBL/GenBank/DDBJ databases">
        <title>OpunRS2 (Oryza punctata Reference Sequence Version 2).</title>
        <authorList>
            <person name="Zhang J."/>
            <person name="Kudrna D."/>
            <person name="Lee S."/>
            <person name="Talag J."/>
            <person name="Welchert J."/>
            <person name="Wing R.A."/>
        </authorList>
    </citation>
    <scope>NUCLEOTIDE SEQUENCE [LARGE SCALE GENOMIC DNA]</scope>
</reference>
<organism evidence="2">
    <name type="scientific">Oryza punctata</name>
    <name type="common">Red rice</name>
    <dbReference type="NCBI Taxonomy" id="4537"/>
    <lineage>
        <taxon>Eukaryota</taxon>
        <taxon>Viridiplantae</taxon>
        <taxon>Streptophyta</taxon>
        <taxon>Embryophyta</taxon>
        <taxon>Tracheophyta</taxon>
        <taxon>Spermatophyta</taxon>
        <taxon>Magnoliopsida</taxon>
        <taxon>Liliopsida</taxon>
        <taxon>Poales</taxon>
        <taxon>Poaceae</taxon>
        <taxon>BOP clade</taxon>
        <taxon>Oryzoideae</taxon>
        <taxon>Oryzeae</taxon>
        <taxon>Oryzinae</taxon>
        <taxon>Oryza</taxon>
    </lineage>
</organism>
<feature type="compositionally biased region" description="Basic residues" evidence="1">
    <location>
        <begin position="9"/>
        <end position="28"/>
    </location>
</feature>
<evidence type="ECO:0000313" key="2">
    <source>
        <dbReference type="EnsemblPlants" id="OPUNC04G28450.1"/>
    </source>
</evidence>
<reference evidence="2" key="1">
    <citation type="submission" date="2015-04" db="UniProtKB">
        <authorList>
            <consortium name="EnsemblPlants"/>
        </authorList>
    </citation>
    <scope>IDENTIFICATION</scope>
</reference>